<feature type="chain" id="PRO_5047388102" description="SnoaL-like protein" evidence="1">
    <location>
        <begin position="24"/>
        <end position="188"/>
    </location>
</feature>
<feature type="signal peptide" evidence="1">
    <location>
        <begin position="1"/>
        <end position="23"/>
    </location>
</feature>
<proteinExistence type="predicted"/>
<evidence type="ECO:0000256" key="1">
    <source>
        <dbReference type="SAM" id="SignalP"/>
    </source>
</evidence>
<name>A0ABX7IML4_9GAMM</name>
<accession>A0ABX7IML4</accession>
<dbReference type="InterPro" id="IPR032710">
    <property type="entry name" value="NTF2-like_dom_sf"/>
</dbReference>
<dbReference type="SUPFAM" id="SSF54427">
    <property type="entry name" value="NTF2-like"/>
    <property type="match status" value="1"/>
</dbReference>
<evidence type="ECO:0008006" key="4">
    <source>
        <dbReference type="Google" id="ProtNLM"/>
    </source>
</evidence>
<keyword evidence="3" id="KW-1185">Reference proteome</keyword>
<organism evidence="2 3">
    <name type="scientific">Marinomonas foliarum</name>
    <dbReference type="NCBI Taxonomy" id="491950"/>
    <lineage>
        <taxon>Bacteria</taxon>
        <taxon>Pseudomonadati</taxon>
        <taxon>Pseudomonadota</taxon>
        <taxon>Gammaproteobacteria</taxon>
        <taxon>Oceanospirillales</taxon>
        <taxon>Oceanospirillaceae</taxon>
        <taxon>Marinomonas</taxon>
    </lineage>
</organism>
<protein>
    <recommendedName>
        <fullName evidence="4">SnoaL-like protein</fullName>
    </recommendedName>
</protein>
<dbReference type="Proteomes" id="UP000644167">
    <property type="component" value="Chromosome"/>
</dbReference>
<gene>
    <name evidence="2" type="ORF">JSY38_12925</name>
</gene>
<dbReference type="RefSeq" id="WP_205113534.1">
    <property type="nucleotide sequence ID" value="NZ_CP070273.1"/>
</dbReference>
<sequence length="188" mass="21034">MTHLKSTLSLVLFFSLGSVQLQAAEQTCAQTGADSPLELHKHWIMKGWEKKTDSPEFIFATKMSRYYNLQDPSGIYWDNFAPGDNQLFDNAAIYGANWEGLQANAESVTHALTEGHSELVGDKVSSTTIGFVGTITQKSGGVIPFNGRSQLGWRCDSGEWKIHQELNYAWVVEAKDIAHYYDAMKKEH</sequence>
<keyword evidence="1" id="KW-0732">Signal</keyword>
<evidence type="ECO:0000313" key="3">
    <source>
        <dbReference type="Proteomes" id="UP000644167"/>
    </source>
</evidence>
<reference evidence="2 3" key="1">
    <citation type="submission" date="2021-02" db="EMBL/GenBank/DDBJ databases">
        <title>The genome of Marinomonas foliarum JZW.</title>
        <authorList>
            <person name="Sun M."/>
        </authorList>
    </citation>
    <scope>NUCLEOTIDE SEQUENCE [LARGE SCALE GENOMIC DNA]</scope>
    <source>
        <strain evidence="2 3">JZW</strain>
    </source>
</reference>
<dbReference type="EMBL" id="CP070273">
    <property type="protein sequence ID" value="QRV22968.1"/>
    <property type="molecule type" value="Genomic_DNA"/>
</dbReference>
<evidence type="ECO:0000313" key="2">
    <source>
        <dbReference type="EMBL" id="QRV22968.1"/>
    </source>
</evidence>